<comment type="similarity">
    <text evidence="8">Belongs to the class-III pyridoxal-phosphate-dependent aminotransferase family.</text>
</comment>
<dbReference type="InterPro" id="IPR050103">
    <property type="entry name" value="Class-III_PLP-dep_AT"/>
</dbReference>
<dbReference type="GO" id="GO:0030170">
    <property type="term" value="F:pyridoxal phosphate binding"/>
    <property type="evidence" value="ECO:0007669"/>
    <property type="project" value="InterPro"/>
</dbReference>
<dbReference type="InterPro" id="IPR005814">
    <property type="entry name" value="Aminotrans_3"/>
</dbReference>
<name>A0A4Y1YJJ4_9PROT</name>
<protein>
    <recommendedName>
        <fullName evidence="4">Diaminobutyrate--2-oxoglutarate transaminase</fullName>
        <ecNumber evidence="3">2.6.1.76</ecNumber>
    </recommendedName>
</protein>
<dbReference type="EC" id="2.6.1.76" evidence="3"/>
<dbReference type="PROSITE" id="PS00600">
    <property type="entry name" value="AA_TRANSFER_CLASS_3"/>
    <property type="match status" value="1"/>
</dbReference>
<evidence type="ECO:0000256" key="6">
    <source>
        <dbReference type="ARBA" id="ARBA00022898"/>
    </source>
</evidence>
<dbReference type="FunFam" id="3.40.640.10:FF:000004">
    <property type="entry name" value="Acetylornithine aminotransferase"/>
    <property type="match status" value="1"/>
</dbReference>
<dbReference type="InterPro" id="IPR015424">
    <property type="entry name" value="PyrdxlP-dep_Trfase"/>
</dbReference>
<evidence type="ECO:0000256" key="7">
    <source>
        <dbReference type="ARBA" id="ARBA00049111"/>
    </source>
</evidence>
<dbReference type="SUPFAM" id="SSF53383">
    <property type="entry name" value="PLP-dependent transferases"/>
    <property type="match status" value="1"/>
</dbReference>
<keyword evidence="5 9" id="KW-0032">Aminotransferase</keyword>
<dbReference type="InterPro" id="IPR015422">
    <property type="entry name" value="PyrdxlP-dep_Trfase_small"/>
</dbReference>
<comment type="pathway">
    <text evidence="2">Amine and polyamine biosynthesis; ectoine biosynthesis; L-ectoine from L-aspartate 4-semialdehyde: step 1/3.</text>
</comment>
<dbReference type="KEGG" id="nst:Nstercoris_00521"/>
<proteinExistence type="inferred from homology"/>
<dbReference type="PANTHER" id="PTHR11986:SF121">
    <property type="entry name" value="BLR3010 PROTEIN"/>
    <property type="match status" value="1"/>
</dbReference>
<evidence type="ECO:0000256" key="2">
    <source>
        <dbReference type="ARBA" id="ARBA00004946"/>
    </source>
</evidence>
<organism evidence="9 10">
    <name type="scientific">Nitrosomonas stercoris</name>
    <dbReference type="NCBI Taxonomy" id="1444684"/>
    <lineage>
        <taxon>Bacteria</taxon>
        <taxon>Pseudomonadati</taxon>
        <taxon>Pseudomonadota</taxon>
        <taxon>Betaproteobacteria</taxon>
        <taxon>Nitrosomonadales</taxon>
        <taxon>Nitrosomonadaceae</taxon>
        <taxon>Nitrosomonas</taxon>
    </lineage>
</organism>
<dbReference type="Proteomes" id="UP000316473">
    <property type="component" value="Chromosome"/>
</dbReference>
<dbReference type="Pfam" id="PF00202">
    <property type="entry name" value="Aminotran_3"/>
    <property type="match status" value="1"/>
</dbReference>
<dbReference type="GO" id="GO:0045303">
    <property type="term" value="F:diaminobutyrate-2-oxoglutarate transaminase activity"/>
    <property type="evidence" value="ECO:0007669"/>
    <property type="project" value="UniProtKB-EC"/>
</dbReference>
<dbReference type="InterPro" id="IPR049704">
    <property type="entry name" value="Aminotrans_3_PPA_site"/>
</dbReference>
<accession>A0A4Y1YJJ4</accession>
<dbReference type="EMBL" id="AP019755">
    <property type="protein sequence ID" value="BBL34290.1"/>
    <property type="molecule type" value="Genomic_DNA"/>
</dbReference>
<sequence>MKIQDIIQNRTKENFSLHDKYLNSQMVKVLKTIDFDRHYVRAQGAYLFDEHDNRYLDLLSGFGVFALGRNHAKMVEVLESTLQAGLPNLVQLDVSLLAGLLAEKLVKLAPNGLNRVFFANSGTETVEAAIKFSRYATGRSKVIFCHGCYHGLSLGSLSATGDDHYKQGFGPLLPNFIEIPFNDLAALEEALAQGDVAAFITEPIQGHGVWIPDDDYLPEAAKLTRKYGAVFIADEIQTGLGRTGKWWAVEHWGAEPDIVCSSKILSGGFIPVGALMCREWIFDRVFNRMDRAVVHGSTFGKNNLAMAAGLATLEILESENLIEHSAQTGAAIIDGLAPLIDQYECFTEIRGKGLMIALEFSEPTESLALKFSWKMLEAANKGLFSQLITVPLFRQHRILSQVAGRNMNIVKFIPPFILTESDVQWIISATTDVIANAHRGPAAVWDFGKVLATRAIRAKLHA</sequence>
<evidence type="ECO:0000256" key="1">
    <source>
        <dbReference type="ARBA" id="ARBA00001933"/>
    </source>
</evidence>
<dbReference type="CDD" id="cd00610">
    <property type="entry name" value="OAT_like"/>
    <property type="match status" value="1"/>
</dbReference>
<evidence type="ECO:0000256" key="4">
    <source>
        <dbReference type="ARBA" id="ARBA00014798"/>
    </source>
</evidence>
<comment type="cofactor">
    <cofactor evidence="1">
        <name>pyridoxal 5'-phosphate</name>
        <dbReference type="ChEBI" id="CHEBI:597326"/>
    </cofactor>
</comment>
<keyword evidence="10" id="KW-1185">Reference proteome</keyword>
<gene>
    <name evidence="9" type="ORF">Nstercoris_00521</name>
</gene>
<evidence type="ECO:0000313" key="9">
    <source>
        <dbReference type="EMBL" id="BBL34290.1"/>
    </source>
</evidence>
<keyword evidence="9" id="KW-0808">Transferase</keyword>
<comment type="catalytic activity">
    <reaction evidence="7">
        <text>L-2,4-diaminobutanoate + 2-oxoglutarate = L-aspartate 4-semialdehyde + L-glutamate</text>
        <dbReference type="Rhea" id="RHEA:11160"/>
        <dbReference type="ChEBI" id="CHEBI:16810"/>
        <dbReference type="ChEBI" id="CHEBI:29985"/>
        <dbReference type="ChEBI" id="CHEBI:58761"/>
        <dbReference type="ChEBI" id="CHEBI:537519"/>
        <dbReference type="EC" id="2.6.1.76"/>
    </reaction>
</comment>
<dbReference type="Gene3D" id="3.40.640.10">
    <property type="entry name" value="Type I PLP-dependent aspartate aminotransferase-like (Major domain)"/>
    <property type="match status" value="1"/>
</dbReference>
<dbReference type="Gene3D" id="3.90.1150.10">
    <property type="entry name" value="Aspartate Aminotransferase, domain 1"/>
    <property type="match status" value="1"/>
</dbReference>
<reference evidence="9 10" key="1">
    <citation type="submission" date="2019-06" db="EMBL/GenBank/DDBJ databases">
        <title>Nitrosomonas stercoris KYUHI-S whole genome shotgun sequence.</title>
        <authorList>
            <person name="Nakagawa T."/>
            <person name="Tsuchiya Y."/>
            <person name="Takahashi R."/>
        </authorList>
    </citation>
    <scope>NUCLEOTIDE SEQUENCE [LARGE SCALE GENOMIC DNA]</scope>
    <source>
        <strain evidence="9 10">KYUHI-S</strain>
    </source>
</reference>
<dbReference type="AlphaFoldDB" id="A0A4Y1YJJ4"/>
<evidence type="ECO:0000313" key="10">
    <source>
        <dbReference type="Proteomes" id="UP000316473"/>
    </source>
</evidence>
<keyword evidence="6 8" id="KW-0663">Pyridoxal phosphate</keyword>
<evidence type="ECO:0000256" key="3">
    <source>
        <dbReference type="ARBA" id="ARBA00013155"/>
    </source>
</evidence>
<dbReference type="InterPro" id="IPR015421">
    <property type="entry name" value="PyrdxlP-dep_Trfase_major"/>
</dbReference>
<evidence type="ECO:0000256" key="5">
    <source>
        <dbReference type="ARBA" id="ARBA00022576"/>
    </source>
</evidence>
<dbReference type="GO" id="GO:0042802">
    <property type="term" value="F:identical protein binding"/>
    <property type="evidence" value="ECO:0007669"/>
    <property type="project" value="TreeGrafter"/>
</dbReference>
<evidence type="ECO:0000256" key="8">
    <source>
        <dbReference type="RuleBase" id="RU003560"/>
    </source>
</evidence>
<dbReference type="PANTHER" id="PTHR11986">
    <property type="entry name" value="AMINOTRANSFERASE CLASS III"/>
    <property type="match status" value="1"/>
</dbReference>